<feature type="transmembrane region" description="Helical" evidence="1">
    <location>
        <begin position="83"/>
        <end position="105"/>
    </location>
</feature>
<dbReference type="EMBL" id="KN650361">
    <property type="protein sequence ID" value="KHN31951.1"/>
    <property type="molecule type" value="Genomic_DNA"/>
</dbReference>
<keyword evidence="1" id="KW-0812">Transmembrane</keyword>
<dbReference type="Proteomes" id="UP000053555">
    <property type="component" value="Unassembled WGS sequence"/>
</dbReference>
<sequence length="175" mass="20645">MDFPFVYLSVPIGANPRRESVWSKVLEKCRKKLSVWRQKTLSLGGKVTFINLVFSSIPLFFLSFLKIFVGVAKKIISSYAKEFFVGLWSICFLLVILHIEFGMGVTQSCQLIRHFHGFQCTWFNAKKNTIWLSEWCVVVWSLWSHRNKTIFQQFQLDFDIVMEEVIYKSWTWPEA</sequence>
<feature type="transmembrane region" description="Helical" evidence="1">
    <location>
        <begin position="49"/>
        <end position="71"/>
    </location>
</feature>
<dbReference type="PANTHER" id="PTHR33116:SF78">
    <property type="entry name" value="OS12G0587133 PROTEIN"/>
    <property type="match status" value="1"/>
</dbReference>
<proteinExistence type="predicted"/>
<accession>A0A0B2RC13</accession>
<feature type="non-terminal residue" evidence="2">
    <location>
        <position position="175"/>
    </location>
</feature>
<organism evidence="2">
    <name type="scientific">Glycine soja</name>
    <name type="common">Wild soybean</name>
    <dbReference type="NCBI Taxonomy" id="3848"/>
    <lineage>
        <taxon>Eukaryota</taxon>
        <taxon>Viridiplantae</taxon>
        <taxon>Streptophyta</taxon>
        <taxon>Embryophyta</taxon>
        <taxon>Tracheophyta</taxon>
        <taxon>Spermatophyta</taxon>
        <taxon>Magnoliopsida</taxon>
        <taxon>eudicotyledons</taxon>
        <taxon>Gunneridae</taxon>
        <taxon>Pentapetalae</taxon>
        <taxon>rosids</taxon>
        <taxon>fabids</taxon>
        <taxon>Fabales</taxon>
        <taxon>Fabaceae</taxon>
        <taxon>Papilionoideae</taxon>
        <taxon>50 kb inversion clade</taxon>
        <taxon>NPAAA clade</taxon>
        <taxon>indigoferoid/millettioid clade</taxon>
        <taxon>Phaseoleae</taxon>
        <taxon>Glycine</taxon>
        <taxon>Glycine subgen. Soja</taxon>
    </lineage>
</organism>
<evidence type="ECO:0000256" key="1">
    <source>
        <dbReference type="SAM" id="Phobius"/>
    </source>
</evidence>
<keyword evidence="1" id="KW-1133">Transmembrane helix</keyword>
<name>A0A0B2RC13_GLYSO</name>
<keyword evidence="1" id="KW-0472">Membrane</keyword>
<protein>
    <submittedName>
        <fullName evidence="2">Uncharacterized protein</fullName>
    </submittedName>
</protein>
<evidence type="ECO:0000313" key="2">
    <source>
        <dbReference type="EMBL" id="KHN31951.1"/>
    </source>
</evidence>
<reference evidence="2" key="1">
    <citation type="submission" date="2014-07" db="EMBL/GenBank/DDBJ databases">
        <title>Identification of a novel salt tolerance gene in wild soybean by whole-genome sequencing.</title>
        <authorList>
            <person name="Lam H.-M."/>
            <person name="Qi X."/>
            <person name="Li M.-W."/>
            <person name="Liu X."/>
            <person name="Xie M."/>
            <person name="Ni M."/>
            <person name="Xu X."/>
        </authorList>
    </citation>
    <scope>NUCLEOTIDE SEQUENCE [LARGE SCALE GENOMIC DNA]</scope>
    <source>
        <tissue evidence="2">Root</tissue>
    </source>
</reference>
<dbReference type="PANTHER" id="PTHR33116">
    <property type="entry name" value="REVERSE TRANSCRIPTASE ZINC-BINDING DOMAIN-CONTAINING PROTEIN-RELATED-RELATED"/>
    <property type="match status" value="1"/>
</dbReference>
<gene>
    <name evidence="2" type="ORF">glysoja_025785</name>
</gene>
<dbReference type="AlphaFoldDB" id="A0A0B2RC13"/>